<sequence length="79" mass="8843">MAHPSFDHARADLSPVKVRIDRDGPGARRWRWSLWRDDALIARSPAGFAGAEEAYQAGRMALLQPRPSRRPPPAAISQR</sequence>
<dbReference type="EMBL" id="JAGIZA010000020">
    <property type="protein sequence ID" value="MBP0495691.1"/>
    <property type="molecule type" value="Genomic_DNA"/>
</dbReference>
<keyword evidence="2" id="KW-1185">Reference proteome</keyword>
<evidence type="ECO:0000313" key="2">
    <source>
        <dbReference type="Proteomes" id="UP000677537"/>
    </source>
</evidence>
<dbReference type="AlphaFoldDB" id="A0A940N480"/>
<organism evidence="1 2">
    <name type="scientific">Roseomonas indoligenes</name>
    <dbReference type="NCBI Taxonomy" id="2820811"/>
    <lineage>
        <taxon>Bacteria</taxon>
        <taxon>Pseudomonadati</taxon>
        <taxon>Pseudomonadota</taxon>
        <taxon>Alphaproteobacteria</taxon>
        <taxon>Acetobacterales</taxon>
        <taxon>Roseomonadaceae</taxon>
        <taxon>Roseomonas</taxon>
    </lineage>
</organism>
<accession>A0A940N480</accession>
<dbReference type="RefSeq" id="WP_209376488.1">
    <property type="nucleotide sequence ID" value="NZ_JAGIZA010000020.1"/>
</dbReference>
<gene>
    <name evidence="1" type="ORF">J5Y10_23105</name>
</gene>
<reference evidence="1" key="1">
    <citation type="submission" date="2021-03" db="EMBL/GenBank/DDBJ databases">
        <authorList>
            <person name="So Y."/>
        </authorList>
    </citation>
    <scope>NUCLEOTIDE SEQUENCE</scope>
    <source>
        <strain evidence="1">SG15</strain>
    </source>
</reference>
<protein>
    <submittedName>
        <fullName evidence="1">Uncharacterized protein</fullName>
    </submittedName>
</protein>
<comment type="caution">
    <text evidence="1">The sequence shown here is derived from an EMBL/GenBank/DDBJ whole genome shotgun (WGS) entry which is preliminary data.</text>
</comment>
<name>A0A940N480_9PROT</name>
<evidence type="ECO:0000313" key="1">
    <source>
        <dbReference type="EMBL" id="MBP0495691.1"/>
    </source>
</evidence>
<proteinExistence type="predicted"/>
<dbReference type="Proteomes" id="UP000677537">
    <property type="component" value="Unassembled WGS sequence"/>
</dbReference>